<dbReference type="Proteomes" id="UP000199533">
    <property type="component" value="Unassembled WGS sequence"/>
</dbReference>
<dbReference type="OrthoDB" id="8547064at2"/>
<dbReference type="EMBL" id="FOSP01000003">
    <property type="protein sequence ID" value="SFK28107.1"/>
    <property type="molecule type" value="Genomic_DNA"/>
</dbReference>
<reference evidence="2" key="1">
    <citation type="submission" date="2016-10" db="EMBL/GenBank/DDBJ databases">
        <authorList>
            <person name="Varghese N."/>
            <person name="Submissions S."/>
        </authorList>
    </citation>
    <scope>NUCLEOTIDE SEQUENCE [LARGE SCALE GENOMIC DNA]</scope>
    <source>
        <strain evidence="2">Nm69</strain>
    </source>
</reference>
<dbReference type="STRING" id="52441.SAMN05216302_100379"/>
<evidence type="ECO:0000313" key="1">
    <source>
        <dbReference type="EMBL" id="SFK28107.1"/>
    </source>
</evidence>
<organism evidence="1 2">
    <name type="scientific">Nitrosomonas aestuarii</name>
    <dbReference type="NCBI Taxonomy" id="52441"/>
    <lineage>
        <taxon>Bacteria</taxon>
        <taxon>Pseudomonadati</taxon>
        <taxon>Pseudomonadota</taxon>
        <taxon>Betaproteobacteria</taxon>
        <taxon>Nitrosomonadales</taxon>
        <taxon>Nitrosomonadaceae</taxon>
        <taxon>Nitrosomonas</taxon>
    </lineage>
</organism>
<gene>
    <name evidence="1" type="ORF">SAMN05216302_100379</name>
</gene>
<protein>
    <submittedName>
        <fullName evidence="1">Uncharacterized protein</fullName>
    </submittedName>
</protein>
<accession>A0A1I3Y814</accession>
<dbReference type="RefSeq" id="WP_090697036.1">
    <property type="nucleotide sequence ID" value="NZ_FOSP01000003.1"/>
</dbReference>
<sequence>MSATTCTWPGRIPGDPVHDRIIAYLTIDIQKSPAWTTELIAKIKAVRSGRLSSWERPGNAYCLYIYPQHVVIEDDYAEEVETIRIPIVTFAAAVNAWHDMIHNRVNDN</sequence>
<evidence type="ECO:0000313" key="2">
    <source>
        <dbReference type="Proteomes" id="UP000199533"/>
    </source>
</evidence>
<name>A0A1I3Y814_9PROT</name>
<keyword evidence="2" id="KW-1185">Reference proteome</keyword>
<proteinExistence type="predicted"/>
<dbReference type="AlphaFoldDB" id="A0A1I3Y814"/>